<gene>
    <name evidence="6" type="ORF">HGQ17_13775</name>
</gene>
<dbReference type="Gene3D" id="3.10.300.10">
    <property type="entry name" value="Methylpurine-DNA glycosylase (MPG)"/>
    <property type="match status" value="1"/>
</dbReference>
<keyword evidence="6" id="KW-0326">Glycosidase</keyword>
<evidence type="ECO:0000313" key="6">
    <source>
        <dbReference type="EMBL" id="NLS11044.1"/>
    </source>
</evidence>
<comment type="caution">
    <text evidence="6">The sequence shown here is derived from an EMBL/GenBank/DDBJ whole genome shotgun (WGS) entry which is preliminary data.</text>
</comment>
<dbReference type="InterPro" id="IPR003180">
    <property type="entry name" value="MPG"/>
</dbReference>
<dbReference type="EC" id="3.2.2.-" evidence="5"/>
<dbReference type="InterPro" id="IPR036995">
    <property type="entry name" value="MPG_sf"/>
</dbReference>
<reference evidence="6 7" key="1">
    <citation type="submission" date="2020-04" db="EMBL/GenBank/DDBJ databases">
        <title>Nesterenkonia sp. nov., isolated from marine sediment.</title>
        <authorList>
            <person name="Zhang G."/>
        </authorList>
    </citation>
    <scope>NUCLEOTIDE SEQUENCE [LARGE SCALE GENOMIC DNA]</scope>
    <source>
        <strain evidence="6 7">MY13</strain>
    </source>
</reference>
<dbReference type="GO" id="GO:0006284">
    <property type="term" value="P:base-excision repair"/>
    <property type="evidence" value="ECO:0007669"/>
    <property type="project" value="InterPro"/>
</dbReference>
<dbReference type="HAMAP" id="MF_00527">
    <property type="entry name" value="3MGH"/>
    <property type="match status" value="1"/>
</dbReference>
<evidence type="ECO:0000256" key="5">
    <source>
        <dbReference type="HAMAP-Rule" id="MF_00527"/>
    </source>
</evidence>
<dbReference type="NCBIfam" id="NF002003">
    <property type="entry name" value="PRK00802.1-3"/>
    <property type="match status" value="1"/>
</dbReference>
<keyword evidence="4 5" id="KW-0234">DNA repair</keyword>
<keyword evidence="3 5" id="KW-0378">Hydrolase</keyword>
<dbReference type="InterPro" id="IPR011034">
    <property type="entry name" value="Formyl_transferase-like_C_sf"/>
</dbReference>
<dbReference type="GO" id="GO:0003677">
    <property type="term" value="F:DNA binding"/>
    <property type="evidence" value="ECO:0007669"/>
    <property type="project" value="InterPro"/>
</dbReference>
<name>A0A7X8TLZ6_9MICC</name>
<dbReference type="EMBL" id="JABAHY010000020">
    <property type="protein sequence ID" value="NLS11044.1"/>
    <property type="molecule type" value="Genomic_DNA"/>
</dbReference>
<comment type="similarity">
    <text evidence="1 5">Belongs to the DNA glycosylase MPG family.</text>
</comment>
<keyword evidence="7" id="KW-1185">Reference proteome</keyword>
<evidence type="ECO:0000256" key="3">
    <source>
        <dbReference type="ARBA" id="ARBA00022801"/>
    </source>
</evidence>
<evidence type="ECO:0000313" key="7">
    <source>
        <dbReference type="Proteomes" id="UP000523139"/>
    </source>
</evidence>
<dbReference type="CDD" id="cd00540">
    <property type="entry name" value="AAG"/>
    <property type="match status" value="1"/>
</dbReference>
<dbReference type="PANTHER" id="PTHR10429">
    <property type="entry name" value="DNA-3-METHYLADENINE GLYCOSYLASE"/>
    <property type="match status" value="1"/>
</dbReference>
<dbReference type="GO" id="GO:0003905">
    <property type="term" value="F:alkylbase DNA N-glycosylase activity"/>
    <property type="evidence" value="ECO:0007669"/>
    <property type="project" value="InterPro"/>
</dbReference>
<dbReference type="Pfam" id="PF02245">
    <property type="entry name" value="Pur_DNA_glyco"/>
    <property type="match status" value="1"/>
</dbReference>
<accession>A0A7X8TLZ6</accession>
<keyword evidence="2 5" id="KW-0227">DNA damage</keyword>
<evidence type="ECO:0000256" key="1">
    <source>
        <dbReference type="ARBA" id="ARBA00009232"/>
    </source>
</evidence>
<evidence type="ECO:0000256" key="4">
    <source>
        <dbReference type="ARBA" id="ARBA00023204"/>
    </source>
</evidence>
<organism evidence="6 7">
    <name type="scientific">Nesterenkonia sedimenti</name>
    <dbReference type="NCBI Taxonomy" id="1463632"/>
    <lineage>
        <taxon>Bacteria</taxon>
        <taxon>Bacillati</taxon>
        <taxon>Actinomycetota</taxon>
        <taxon>Actinomycetes</taxon>
        <taxon>Micrococcales</taxon>
        <taxon>Micrococcaceae</taxon>
        <taxon>Nesterenkonia</taxon>
    </lineage>
</organism>
<sequence length="227" mass="23736">MNRLQELFEGHATVLARALLGCELTVTTARGAVTVRLTEVEAYGDQGEDPGSHAYRGKTLRNATMFGPPRHVYIYRSYGIHFCLNLVSHAAGGGGVLLRAGEVLAGRDLAVERRGGKDTGKKLLSGPGRLGQGLGVLLPMDGTPLQIGDQDSAGSDEALASFCLRPPEESLMSGDAASSSISSGPRVGVYGVGGSSDYPWRFWITGDPTVSQYRPGKGVISAGSSGQ</sequence>
<proteinExistence type="inferred from homology"/>
<dbReference type="SUPFAM" id="SSF50486">
    <property type="entry name" value="FMT C-terminal domain-like"/>
    <property type="match status" value="1"/>
</dbReference>
<dbReference type="Proteomes" id="UP000523139">
    <property type="component" value="Unassembled WGS sequence"/>
</dbReference>
<protein>
    <recommendedName>
        <fullName evidence="5">Putative 3-methyladenine DNA glycosylase</fullName>
        <ecNumber evidence="5">3.2.2.-</ecNumber>
    </recommendedName>
</protein>
<dbReference type="PANTHER" id="PTHR10429:SF0">
    <property type="entry name" value="DNA-3-METHYLADENINE GLYCOSYLASE"/>
    <property type="match status" value="1"/>
</dbReference>
<dbReference type="NCBIfam" id="TIGR00567">
    <property type="entry name" value="3mg"/>
    <property type="match status" value="1"/>
</dbReference>
<evidence type="ECO:0000256" key="2">
    <source>
        <dbReference type="ARBA" id="ARBA00022763"/>
    </source>
</evidence>
<dbReference type="AlphaFoldDB" id="A0A7X8TLZ6"/>